<evidence type="ECO:0000256" key="1">
    <source>
        <dbReference type="SAM" id="Phobius"/>
    </source>
</evidence>
<sequence>MNLNSPSANSSDTYSQRLADIVGTLIALITLTLPVFIIAHYSSVNVENNQPSLTYNLPIRGD</sequence>
<feature type="transmembrane region" description="Helical" evidence="1">
    <location>
        <begin position="21"/>
        <end position="41"/>
    </location>
</feature>
<dbReference type="EMBL" id="JACJQT010000146">
    <property type="protein sequence ID" value="MBD2281586.1"/>
    <property type="molecule type" value="Genomic_DNA"/>
</dbReference>
<protein>
    <submittedName>
        <fullName evidence="2">Uncharacterized protein</fullName>
    </submittedName>
</protein>
<proteinExistence type="predicted"/>
<name>A0ABR8C6D8_APHFL</name>
<keyword evidence="1" id="KW-0812">Transmembrane</keyword>
<accession>A0ABR8C6D8</accession>
<reference evidence="2 3" key="1">
    <citation type="journal article" date="2020" name="ISME J.">
        <title>Comparative genomics reveals insights into cyanobacterial evolution and habitat adaptation.</title>
        <authorList>
            <person name="Chen M.Y."/>
            <person name="Teng W.K."/>
            <person name="Zhao L."/>
            <person name="Hu C.X."/>
            <person name="Zhou Y.K."/>
            <person name="Han B.P."/>
            <person name="Song L.R."/>
            <person name="Shu W.S."/>
        </authorList>
    </citation>
    <scope>NUCLEOTIDE SEQUENCE [LARGE SCALE GENOMIC DNA]</scope>
    <source>
        <strain evidence="2 3">FACHB-1040</strain>
    </source>
</reference>
<keyword evidence="3" id="KW-1185">Reference proteome</keyword>
<evidence type="ECO:0000313" key="2">
    <source>
        <dbReference type="EMBL" id="MBD2281586.1"/>
    </source>
</evidence>
<keyword evidence="1" id="KW-1133">Transmembrane helix</keyword>
<dbReference type="RefSeq" id="WP_053540023.1">
    <property type="nucleotide sequence ID" value="NZ_JACJQT010000146.1"/>
</dbReference>
<comment type="caution">
    <text evidence="2">The sequence shown here is derived from an EMBL/GenBank/DDBJ whole genome shotgun (WGS) entry which is preliminary data.</text>
</comment>
<organism evidence="2 3">
    <name type="scientific">Aphanizomenon flos-aquae FACHB-1040</name>
    <dbReference type="NCBI Taxonomy" id="2692887"/>
    <lineage>
        <taxon>Bacteria</taxon>
        <taxon>Bacillati</taxon>
        <taxon>Cyanobacteriota</taxon>
        <taxon>Cyanophyceae</taxon>
        <taxon>Nostocales</taxon>
        <taxon>Aphanizomenonaceae</taxon>
        <taxon>Aphanizomenon</taxon>
    </lineage>
</organism>
<gene>
    <name evidence="2" type="ORF">H6F99_26005</name>
</gene>
<dbReference type="Proteomes" id="UP000606721">
    <property type="component" value="Unassembled WGS sequence"/>
</dbReference>
<keyword evidence="1" id="KW-0472">Membrane</keyword>
<evidence type="ECO:0000313" key="3">
    <source>
        <dbReference type="Proteomes" id="UP000606721"/>
    </source>
</evidence>